<reference evidence="1" key="1">
    <citation type="submission" date="2020-09" db="EMBL/GenBank/DDBJ databases">
        <title>Genome-Enabled Discovery of Anthraquinone Biosynthesis in Senna tora.</title>
        <authorList>
            <person name="Kang S.-H."/>
            <person name="Pandey R.P."/>
            <person name="Lee C.-M."/>
            <person name="Sim J.-S."/>
            <person name="Jeong J.-T."/>
            <person name="Choi B.-S."/>
            <person name="Jung M."/>
            <person name="Ginzburg D."/>
            <person name="Zhao K."/>
            <person name="Won S.Y."/>
            <person name="Oh T.-J."/>
            <person name="Yu Y."/>
            <person name="Kim N.-H."/>
            <person name="Lee O.R."/>
            <person name="Lee T.-H."/>
            <person name="Bashyal P."/>
            <person name="Kim T.-S."/>
            <person name="Lee W.-H."/>
            <person name="Kawkins C."/>
            <person name="Kim C.-K."/>
            <person name="Kim J.S."/>
            <person name="Ahn B.O."/>
            <person name="Rhee S.Y."/>
            <person name="Sohng J.K."/>
        </authorList>
    </citation>
    <scope>NUCLEOTIDE SEQUENCE</scope>
    <source>
        <tissue evidence="1">Leaf</tissue>
    </source>
</reference>
<accession>A0A834X4C9</accession>
<name>A0A834X4C9_9FABA</name>
<dbReference type="EMBL" id="JAAIUW010000003">
    <property type="protein sequence ID" value="KAF7837475.1"/>
    <property type="molecule type" value="Genomic_DNA"/>
</dbReference>
<gene>
    <name evidence="1" type="ORF">G2W53_005957</name>
</gene>
<evidence type="ECO:0000313" key="2">
    <source>
        <dbReference type="Proteomes" id="UP000634136"/>
    </source>
</evidence>
<comment type="caution">
    <text evidence="1">The sequence shown here is derived from an EMBL/GenBank/DDBJ whole genome shotgun (WGS) entry which is preliminary data.</text>
</comment>
<evidence type="ECO:0000313" key="1">
    <source>
        <dbReference type="EMBL" id="KAF7837475.1"/>
    </source>
</evidence>
<organism evidence="1 2">
    <name type="scientific">Senna tora</name>
    <dbReference type="NCBI Taxonomy" id="362788"/>
    <lineage>
        <taxon>Eukaryota</taxon>
        <taxon>Viridiplantae</taxon>
        <taxon>Streptophyta</taxon>
        <taxon>Embryophyta</taxon>
        <taxon>Tracheophyta</taxon>
        <taxon>Spermatophyta</taxon>
        <taxon>Magnoliopsida</taxon>
        <taxon>eudicotyledons</taxon>
        <taxon>Gunneridae</taxon>
        <taxon>Pentapetalae</taxon>
        <taxon>rosids</taxon>
        <taxon>fabids</taxon>
        <taxon>Fabales</taxon>
        <taxon>Fabaceae</taxon>
        <taxon>Caesalpinioideae</taxon>
        <taxon>Cassia clade</taxon>
        <taxon>Senna</taxon>
    </lineage>
</organism>
<sequence length="32" mass="3704">MVVLKWSSALERRKQTGPVLIHGPYWIGHWAS</sequence>
<dbReference type="Proteomes" id="UP000634136">
    <property type="component" value="Unassembled WGS sequence"/>
</dbReference>
<protein>
    <submittedName>
        <fullName evidence="1">Uncharacterized protein</fullName>
    </submittedName>
</protein>
<dbReference type="AlphaFoldDB" id="A0A834X4C9"/>
<proteinExistence type="predicted"/>
<keyword evidence="2" id="KW-1185">Reference proteome</keyword>